<evidence type="ECO:0000259" key="4">
    <source>
        <dbReference type="Pfam" id="PF17836"/>
    </source>
</evidence>
<dbReference type="InterPro" id="IPR050179">
    <property type="entry name" value="Trans_hexapeptide_repeat"/>
</dbReference>
<feature type="binding site" evidence="3">
    <location>
        <position position="130"/>
    </location>
    <ligand>
        <name>acetyl-CoA</name>
        <dbReference type="ChEBI" id="CHEBI:57288"/>
    </ligand>
</feature>
<feature type="active site" description="Proton acceptor" evidence="2">
    <location>
        <position position="121"/>
    </location>
</feature>
<proteinExistence type="inferred from homology"/>
<dbReference type="InterPro" id="IPR020019">
    <property type="entry name" value="AcTrfase_PglD-like"/>
</dbReference>
<dbReference type="CDD" id="cd03360">
    <property type="entry name" value="LbH_AT_putative"/>
    <property type="match status" value="1"/>
</dbReference>
<dbReference type="Gene3D" id="2.160.10.10">
    <property type="entry name" value="Hexapeptide repeat proteins"/>
    <property type="match status" value="1"/>
</dbReference>
<evidence type="ECO:0000256" key="3">
    <source>
        <dbReference type="PIRSR" id="PIRSR620019-2"/>
    </source>
</evidence>
<dbReference type="GO" id="GO:0016740">
    <property type="term" value="F:transferase activity"/>
    <property type="evidence" value="ECO:0007669"/>
    <property type="project" value="UniProtKB-KW"/>
</dbReference>
<accession>A0A363NR16</accession>
<dbReference type="Gene3D" id="3.40.50.20">
    <property type="match status" value="1"/>
</dbReference>
<dbReference type="PANTHER" id="PTHR43300">
    <property type="entry name" value="ACETYLTRANSFERASE"/>
    <property type="match status" value="1"/>
</dbReference>
<name>A0A363NR16_9SPHI</name>
<evidence type="ECO:0000256" key="2">
    <source>
        <dbReference type="PIRSR" id="PIRSR620019-1"/>
    </source>
</evidence>
<evidence type="ECO:0000313" key="5">
    <source>
        <dbReference type="EMBL" id="PUV23177.1"/>
    </source>
</evidence>
<dbReference type="AlphaFoldDB" id="A0A363NR16"/>
<dbReference type="OrthoDB" id="9794407at2"/>
<evidence type="ECO:0000313" key="6">
    <source>
        <dbReference type="Proteomes" id="UP000250831"/>
    </source>
</evidence>
<dbReference type="Proteomes" id="UP000250831">
    <property type="component" value="Unassembled WGS sequence"/>
</dbReference>
<keyword evidence="5" id="KW-0808">Transferase</keyword>
<dbReference type="EMBL" id="QCXX01000005">
    <property type="protein sequence ID" value="PUV23177.1"/>
    <property type="molecule type" value="Genomic_DNA"/>
</dbReference>
<gene>
    <name evidence="5" type="ORF">DCO56_18635</name>
</gene>
<comment type="similarity">
    <text evidence="1">Belongs to the transferase hexapeptide repeat family.</text>
</comment>
<feature type="site" description="Increases basicity of active site His" evidence="2">
    <location>
        <position position="122"/>
    </location>
</feature>
<dbReference type="SUPFAM" id="SSF51161">
    <property type="entry name" value="Trimeric LpxA-like enzymes"/>
    <property type="match status" value="1"/>
</dbReference>
<dbReference type="InterPro" id="IPR011004">
    <property type="entry name" value="Trimer_LpxA-like_sf"/>
</dbReference>
<dbReference type="InterPro" id="IPR041561">
    <property type="entry name" value="PglD_N"/>
</dbReference>
<dbReference type="Pfam" id="PF17836">
    <property type="entry name" value="PglD_N"/>
    <property type="match status" value="1"/>
</dbReference>
<feature type="domain" description="PglD N-terminal" evidence="4">
    <location>
        <begin position="2"/>
        <end position="66"/>
    </location>
</feature>
<dbReference type="NCBIfam" id="TIGR03570">
    <property type="entry name" value="NeuD_NnaD"/>
    <property type="match status" value="1"/>
</dbReference>
<keyword evidence="6" id="KW-1185">Reference proteome</keyword>
<comment type="caution">
    <text evidence="5">The sequence shown here is derived from an EMBL/GenBank/DDBJ whole genome shotgun (WGS) entry which is preliminary data.</text>
</comment>
<feature type="binding site" evidence="3">
    <location>
        <position position="57"/>
    </location>
    <ligand>
        <name>substrate</name>
    </ligand>
</feature>
<evidence type="ECO:0000256" key="1">
    <source>
        <dbReference type="ARBA" id="ARBA00007274"/>
    </source>
</evidence>
<protein>
    <submittedName>
        <fullName evidence="5">Acetyltransferase</fullName>
    </submittedName>
</protein>
<dbReference type="PANTHER" id="PTHR43300:SF7">
    <property type="entry name" value="UDP-N-ACETYLBACILLOSAMINE N-ACETYLTRANSFERASE"/>
    <property type="match status" value="1"/>
</dbReference>
<reference evidence="5 6" key="1">
    <citation type="submission" date="2018-04" db="EMBL/GenBank/DDBJ databases">
        <title>Sphingobacterium sp. M46 Genome.</title>
        <authorList>
            <person name="Cheng J."/>
            <person name="Li Y."/>
        </authorList>
    </citation>
    <scope>NUCLEOTIDE SEQUENCE [LARGE SCALE GENOMIC DNA]</scope>
    <source>
        <strain evidence="5 6">M46</strain>
    </source>
</reference>
<organism evidence="5 6">
    <name type="scientific">Sphingobacterium athyrii</name>
    <dbReference type="NCBI Taxonomy" id="2152717"/>
    <lineage>
        <taxon>Bacteria</taxon>
        <taxon>Pseudomonadati</taxon>
        <taxon>Bacteroidota</taxon>
        <taxon>Sphingobacteriia</taxon>
        <taxon>Sphingobacteriales</taxon>
        <taxon>Sphingobacteriaceae</taxon>
        <taxon>Sphingobacterium</taxon>
    </lineage>
</organism>
<sequence>MVLYGAGGHAKVIAELAELNYYEELTFCEDEPTKKQIWNYPIVAKIGNKEKCVIAIGNNAVRKKLAIVLKNAFVTLIHPQSQISTRAMIGNGTVIMAGVTINTDAQVGNHCIVNTNASIDHDCIIEDFVHLSPNVALAGTVSIGEGTHIGVGACVIQGIKVGKWCTIGAGAVIIRDVPDGCTVVGNPGRIIKK</sequence>